<gene>
    <name evidence="2" type="ORF">P73_4365</name>
</gene>
<protein>
    <recommendedName>
        <fullName evidence="4">Nutrient deprivation-induced protein</fullName>
    </recommendedName>
</protein>
<dbReference type="AlphaFoldDB" id="A0A0B5E6J9"/>
<dbReference type="OrthoDB" id="7744082at2"/>
<feature type="compositionally biased region" description="Low complexity" evidence="1">
    <location>
        <begin position="162"/>
        <end position="178"/>
    </location>
</feature>
<feature type="region of interest" description="Disordered" evidence="1">
    <location>
        <begin position="1"/>
        <end position="52"/>
    </location>
</feature>
<dbReference type="KEGG" id="cid:P73_4365"/>
<dbReference type="EMBL" id="CP004393">
    <property type="protein sequence ID" value="AJE49080.1"/>
    <property type="molecule type" value="Genomic_DNA"/>
</dbReference>
<feature type="region of interest" description="Disordered" evidence="1">
    <location>
        <begin position="135"/>
        <end position="178"/>
    </location>
</feature>
<dbReference type="STRING" id="1208324.P73_4365"/>
<dbReference type="Proteomes" id="UP000031521">
    <property type="component" value="Chromosome"/>
</dbReference>
<evidence type="ECO:0000313" key="2">
    <source>
        <dbReference type="EMBL" id="AJE49080.1"/>
    </source>
</evidence>
<dbReference type="RefSeq" id="WP_052453512.1">
    <property type="nucleotide sequence ID" value="NZ_CP004393.1"/>
</dbReference>
<dbReference type="HOGENOM" id="CLU_120011_1_0_5"/>
<keyword evidence="3" id="KW-1185">Reference proteome</keyword>
<evidence type="ECO:0000256" key="1">
    <source>
        <dbReference type="SAM" id="MobiDB-lite"/>
    </source>
</evidence>
<name>A0A0B5E6J9_9RHOB</name>
<accession>A0A0B5E6J9</accession>
<feature type="compositionally biased region" description="Basic and acidic residues" evidence="1">
    <location>
        <begin position="36"/>
        <end position="52"/>
    </location>
</feature>
<organism evidence="2 3">
    <name type="scientific">Celeribacter indicus</name>
    <dbReference type="NCBI Taxonomy" id="1208324"/>
    <lineage>
        <taxon>Bacteria</taxon>
        <taxon>Pseudomonadati</taxon>
        <taxon>Pseudomonadota</taxon>
        <taxon>Alphaproteobacteria</taxon>
        <taxon>Rhodobacterales</taxon>
        <taxon>Roseobacteraceae</taxon>
        <taxon>Celeribacter</taxon>
    </lineage>
</organism>
<evidence type="ECO:0008006" key="4">
    <source>
        <dbReference type="Google" id="ProtNLM"/>
    </source>
</evidence>
<feature type="compositionally biased region" description="Polar residues" evidence="1">
    <location>
        <begin position="1"/>
        <end position="12"/>
    </location>
</feature>
<sequence length="178" mass="18491">MTTAETGQTEGSGSDMARAAKSLRDDLSAKTQETAGEVRERLSDAAHDQKAHLAEEGASIAASLRKAAEDMRSGSPQERTMAQIADSIADASETVRDKDFGEMARDLSGFARRNPLVFLGGAMLLGATAARFAKASARNPRLSAGSYGSSSREAFGSRPGSAATTPGEPAATTKEARP</sequence>
<proteinExistence type="predicted"/>
<reference evidence="2 3" key="1">
    <citation type="journal article" date="2014" name="Int. J. Syst. Evol. Microbiol.">
        <title>Celeribacter indicus sp. nov., a polycyclic aromatic hydrocarbon-degrading bacterium from deep-sea sediment and reclassification of Huaishuia halophila as Celeribacter halophilus comb. nov.</title>
        <authorList>
            <person name="Lai Q."/>
            <person name="Cao J."/>
            <person name="Yuan J."/>
            <person name="Li F."/>
            <person name="Shao Z."/>
        </authorList>
    </citation>
    <scope>NUCLEOTIDE SEQUENCE [LARGE SCALE GENOMIC DNA]</scope>
    <source>
        <strain evidence="2">P73</strain>
    </source>
</reference>
<evidence type="ECO:0000313" key="3">
    <source>
        <dbReference type="Proteomes" id="UP000031521"/>
    </source>
</evidence>